<feature type="non-terminal residue" evidence="2">
    <location>
        <position position="1"/>
    </location>
</feature>
<evidence type="ECO:0000256" key="1">
    <source>
        <dbReference type="SAM" id="MobiDB-lite"/>
    </source>
</evidence>
<keyword evidence="3" id="KW-1185">Reference proteome</keyword>
<gene>
    <name evidence="2" type="ORF">PMAYCL1PPCAC_06335</name>
</gene>
<evidence type="ECO:0000313" key="3">
    <source>
        <dbReference type="Proteomes" id="UP001328107"/>
    </source>
</evidence>
<feature type="region of interest" description="Disordered" evidence="1">
    <location>
        <begin position="28"/>
        <end position="49"/>
    </location>
</feature>
<organism evidence="2 3">
    <name type="scientific">Pristionchus mayeri</name>
    <dbReference type="NCBI Taxonomy" id="1317129"/>
    <lineage>
        <taxon>Eukaryota</taxon>
        <taxon>Metazoa</taxon>
        <taxon>Ecdysozoa</taxon>
        <taxon>Nematoda</taxon>
        <taxon>Chromadorea</taxon>
        <taxon>Rhabditida</taxon>
        <taxon>Rhabditina</taxon>
        <taxon>Diplogasteromorpha</taxon>
        <taxon>Diplogasteroidea</taxon>
        <taxon>Neodiplogasteridae</taxon>
        <taxon>Pristionchus</taxon>
    </lineage>
</organism>
<dbReference type="AlphaFoldDB" id="A0AAN5CA00"/>
<reference evidence="3" key="1">
    <citation type="submission" date="2022-10" db="EMBL/GenBank/DDBJ databases">
        <title>Genome assembly of Pristionchus species.</title>
        <authorList>
            <person name="Yoshida K."/>
            <person name="Sommer R.J."/>
        </authorList>
    </citation>
    <scope>NUCLEOTIDE SEQUENCE [LARGE SCALE GENOMIC DNA]</scope>
    <source>
        <strain evidence="3">RS5460</strain>
    </source>
</reference>
<evidence type="ECO:0000313" key="2">
    <source>
        <dbReference type="EMBL" id="GMR36140.1"/>
    </source>
</evidence>
<comment type="caution">
    <text evidence="2">The sequence shown here is derived from an EMBL/GenBank/DDBJ whole genome shotgun (WGS) entry which is preliminary data.</text>
</comment>
<sequence>PDSRSSQWPLPSLHLPLHRRTWLCPSQLHESPEEEIPTPSLSEAPESWPHHLILTTSGRSRRISRRRWRRRLSASGTSLAPCCQSSLALHPSDLPGSCLAHARVPSSAWPSSPALQFPSTCASPTSAPPTSSKFRSLCVRTPPAF</sequence>
<accession>A0AAN5CA00</accession>
<name>A0AAN5CA00_9BILA</name>
<protein>
    <submittedName>
        <fullName evidence="2">Uncharacterized protein</fullName>
    </submittedName>
</protein>
<dbReference type="EMBL" id="BTRK01000002">
    <property type="protein sequence ID" value="GMR36140.1"/>
    <property type="molecule type" value="Genomic_DNA"/>
</dbReference>
<dbReference type="Proteomes" id="UP001328107">
    <property type="component" value="Unassembled WGS sequence"/>
</dbReference>
<proteinExistence type="predicted"/>